<dbReference type="Proteomes" id="UP001501480">
    <property type="component" value="Unassembled WGS sequence"/>
</dbReference>
<evidence type="ECO:0000256" key="1">
    <source>
        <dbReference type="SAM" id="MobiDB-lite"/>
    </source>
</evidence>
<proteinExistence type="predicted"/>
<sequence>MAHRGVSYVARRARQSFTHFENGPRILAGLLRGGEMTLRTRTGTTLHVPNVPGARFPVFEVHADDVYRLHELLDGLTPDAVALDIGAHIGSFSTAVCSALPDAVVHAFEASPSTADWLERNVAANGLEGRLHVHRSAVSDHVGTIELVDNGLASAHNGLTAPDGLGGVVEVPCVSFADAHAAAGGRVDLVKSDAEGAEYGFILDSDPALWRTVQRVVMEYHPVAGHSLDELVEFLAAAGLELARHEPSSETPGLGNAWFRRPAGAEGR</sequence>
<dbReference type="InterPro" id="IPR052514">
    <property type="entry name" value="SAM-dependent_MTase"/>
</dbReference>
<feature type="region of interest" description="Disordered" evidence="1">
    <location>
        <begin position="246"/>
        <end position="268"/>
    </location>
</feature>
<dbReference type="SUPFAM" id="SSF53335">
    <property type="entry name" value="S-adenosyl-L-methionine-dependent methyltransferases"/>
    <property type="match status" value="1"/>
</dbReference>
<dbReference type="EMBL" id="BAAAPY010000008">
    <property type="protein sequence ID" value="GAA2081343.1"/>
    <property type="molecule type" value="Genomic_DNA"/>
</dbReference>
<evidence type="ECO:0000313" key="3">
    <source>
        <dbReference type="EMBL" id="GAA2081343.1"/>
    </source>
</evidence>
<feature type="domain" description="Methyltransferase FkbM" evidence="2">
    <location>
        <begin position="84"/>
        <end position="239"/>
    </location>
</feature>
<dbReference type="InterPro" id="IPR006342">
    <property type="entry name" value="FkbM_mtfrase"/>
</dbReference>
<dbReference type="NCBIfam" id="TIGR01444">
    <property type="entry name" value="fkbM_fam"/>
    <property type="match status" value="1"/>
</dbReference>
<gene>
    <name evidence="3" type="ORF">GCM10009821_22450</name>
</gene>
<dbReference type="Gene3D" id="3.40.50.150">
    <property type="entry name" value="Vaccinia Virus protein VP39"/>
    <property type="match status" value="1"/>
</dbReference>
<accession>A0ABN2W365</accession>
<organism evidence="3 4">
    <name type="scientific">Aeromicrobium halocynthiae</name>
    <dbReference type="NCBI Taxonomy" id="560557"/>
    <lineage>
        <taxon>Bacteria</taxon>
        <taxon>Bacillati</taxon>
        <taxon>Actinomycetota</taxon>
        <taxon>Actinomycetes</taxon>
        <taxon>Propionibacteriales</taxon>
        <taxon>Nocardioidaceae</taxon>
        <taxon>Aeromicrobium</taxon>
    </lineage>
</organism>
<reference evidence="3 4" key="1">
    <citation type="journal article" date="2019" name="Int. J. Syst. Evol. Microbiol.">
        <title>The Global Catalogue of Microorganisms (GCM) 10K type strain sequencing project: providing services to taxonomists for standard genome sequencing and annotation.</title>
        <authorList>
            <consortium name="The Broad Institute Genomics Platform"/>
            <consortium name="The Broad Institute Genome Sequencing Center for Infectious Disease"/>
            <person name="Wu L."/>
            <person name="Ma J."/>
        </authorList>
    </citation>
    <scope>NUCLEOTIDE SEQUENCE [LARGE SCALE GENOMIC DNA]</scope>
    <source>
        <strain evidence="3 4">JCM 15749</strain>
    </source>
</reference>
<dbReference type="Pfam" id="PF05050">
    <property type="entry name" value="Methyltransf_21"/>
    <property type="match status" value="1"/>
</dbReference>
<keyword evidence="4" id="KW-1185">Reference proteome</keyword>
<dbReference type="InterPro" id="IPR029063">
    <property type="entry name" value="SAM-dependent_MTases_sf"/>
</dbReference>
<evidence type="ECO:0000259" key="2">
    <source>
        <dbReference type="Pfam" id="PF05050"/>
    </source>
</evidence>
<protein>
    <recommendedName>
        <fullName evidence="2">Methyltransferase FkbM domain-containing protein</fullName>
    </recommendedName>
</protein>
<dbReference type="PANTHER" id="PTHR34203">
    <property type="entry name" value="METHYLTRANSFERASE, FKBM FAMILY PROTEIN"/>
    <property type="match status" value="1"/>
</dbReference>
<evidence type="ECO:0000313" key="4">
    <source>
        <dbReference type="Proteomes" id="UP001501480"/>
    </source>
</evidence>
<dbReference type="PANTHER" id="PTHR34203:SF13">
    <property type="entry name" value="EXPRESSED PROTEIN"/>
    <property type="match status" value="1"/>
</dbReference>
<name>A0ABN2W365_9ACTN</name>
<comment type="caution">
    <text evidence="3">The sequence shown here is derived from an EMBL/GenBank/DDBJ whole genome shotgun (WGS) entry which is preliminary data.</text>
</comment>